<evidence type="ECO:0000313" key="2">
    <source>
        <dbReference type="EMBL" id="EDQ33595.1"/>
    </source>
</evidence>
<reference evidence="2 3" key="1">
    <citation type="submission" date="2007-10" db="EMBL/GenBank/DDBJ databases">
        <authorList>
            <person name="Wagner-Dobler I."/>
            <person name="Ferriera S."/>
            <person name="Johnson J."/>
            <person name="Kravitz S."/>
            <person name="Beeson K."/>
            <person name="Sutton G."/>
            <person name="Rogers Y.-H."/>
            <person name="Friedman R."/>
            <person name="Frazier M."/>
            <person name="Venter J.C."/>
        </authorList>
    </citation>
    <scope>NUCLEOTIDE SEQUENCE [LARGE SCALE GENOMIC DNA]</scope>
    <source>
        <strain evidence="2 3">DFL-43</strain>
    </source>
</reference>
<feature type="chain" id="PRO_5002733792" description="DUF302 domain-containing protein" evidence="1">
    <location>
        <begin position="26"/>
        <end position="156"/>
    </location>
</feature>
<evidence type="ECO:0008006" key="4">
    <source>
        <dbReference type="Google" id="ProtNLM"/>
    </source>
</evidence>
<evidence type="ECO:0000256" key="1">
    <source>
        <dbReference type="SAM" id="SignalP"/>
    </source>
</evidence>
<protein>
    <recommendedName>
        <fullName evidence="4">DUF302 domain-containing protein</fullName>
    </recommendedName>
</protein>
<proteinExistence type="predicted"/>
<organism evidence="2 3">
    <name type="scientific">Hoeflea phototrophica (strain DSM 17068 / NCIMB 14078 / DFL-43)</name>
    <dbReference type="NCBI Taxonomy" id="411684"/>
    <lineage>
        <taxon>Bacteria</taxon>
        <taxon>Pseudomonadati</taxon>
        <taxon>Pseudomonadota</taxon>
        <taxon>Alphaproteobacteria</taxon>
        <taxon>Hyphomicrobiales</taxon>
        <taxon>Rhizobiaceae</taxon>
        <taxon>Hoeflea</taxon>
    </lineage>
</organism>
<reference evidence="2 3" key="2">
    <citation type="submission" date="2012-06" db="EMBL/GenBank/DDBJ databases">
        <authorList>
            <person name="Fiebig A."/>
        </authorList>
    </citation>
    <scope>NUCLEOTIDE SEQUENCE [LARGE SCALE GENOMIC DNA]</scope>
    <source>
        <strain evidence="2 3">DFL-43</strain>
    </source>
</reference>
<evidence type="ECO:0000313" key="3">
    <source>
        <dbReference type="Proteomes" id="UP000004291"/>
    </source>
</evidence>
<gene>
    <name evidence="2" type="ORF">HPDFL43_10172</name>
</gene>
<dbReference type="HOGENOM" id="CLU_126572_0_0_5"/>
<dbReference type="Proteomes" id="UP000004291">
    <property type="component" value="Chromosome"/>
</dbReference>
<name>A9D6U0_HOEPD</name>
<dbReference type="Gene3D" id="3.30.310.70">
    <property type="entry name" value="TT1751-like domain"/>
    <property type="match status" value="1"/>
</dbReference>
<sequence>MNPLFATIVATAMLGMAFTITPGRAAGDDVMTVETDAAFADVATGVENAIVNRGYAIDYHGFIGDMLKRTASDVEAGKALYKDAEFFTFCSAVVSRKVMEADIGDIAYCPYVVFVYEAEANPGTVVVGHRLLPAGGERDQVNVLLGEIVTSAAEGF</sequence>
<accession>A9D6U0</accession>
<dbReference type="STRING" id="411684.HPDFL43_10172"/>
<keyword evidence="1" id="KW-0732">Signal</keyword>
<dbReference type="InterPro" id="IPR035923">
    <property type="entry name" value="TT1751-like_sf"/>
</dbReference>
<dbReference type="RefSeq" id="WP_007197810.1">
    <property type="nucleotide sequence ID" value="NZ_CM002917.1"/>
</dbReference>
<dbReference type="OrthoDB" id="7363179at2"/>
<comment type="caution">
    <text evidence="2">The sequence shown here is derived from an EMBL/GenBank/DDBJ whole genome shotgun (WGS) entry which is preliminary data.</text>
</comment>
<dbReference type="AlphaFoldDB" id="A9D6U0"/>
<feature type="signal peptide" evidence="1">
    <location>
        <begin position="1"/>
        <end position="25"/>
    </location>
</feature>
<dbReference type="eggNOG" id="COG3439">
    <property type="taxonomic scope" value="Bacteria"/>
</dbReference>
<keyword evidence="3" id="KW-1185">Reference proteome</keyword>
<dbReference type="EMBL" id="ABIA03000002">
    <property type="protein sequence ID" value="EDQ33595.1"/>
    <property type="molecule type" value="Genomic_DNA"/>
</dbReference>
<dbReference type="SUPFAM" id="SSF103247">
    <property type="entry name" value="TT1751-like"/>
    <property type="match status" value="1"/>
</dbReference>